<evidence type="ECO:0000313" key="6">
    <source>
        <dbReference type="EMBL" id="RYR65882.1"/>
    </source>
</evidence>
<dbReference type="GO" id="GO:0008270">
    <property type="term" value="F:zinc ion binding"/>
    <property type="evidence" value="ECO:0007669"/>
    <property type="project" value="UniProtKB-KW"/>
</dbReference>
<evidence type="ECO:0000313" key="7">
    <source>
        <dbReference type="Proteomes" id="UP000289738"/>
    </source>
</evidence>
<reference evidence="6 7" key="1">
    <citation type="submission" date="2019-01" db="EMBL/GenBank/DDBJ databases">
        <title>Sequencing of cultivated peanut Arachis hypogaea provides insights into genome evolution and oil improvement.</title>
        <authorList>
            <person name="Chen X."/>
        </authorList>
    </citation>
    <scope>NUCLEOTIDE SEQUENCE [LARGE SCALE GENOMIC DNA]</scope>
    <source>
        <strain evidence="7">cv. Fuhuasheng</strain>
        <tissue evidence="6">Leaves</tissue>
    </source>
</reference>
<dbReference type="InterPro" id="IPR007527">
    <property type="entry name" value="Znf_SWIM"/>
</dbReference>
<evidence type="ECO:0000256" key="2">
    <source>
        <dbReference type="ARBA" id="ARBA00022771"/>
    </source>
</evidence>
<evidence type="ECO:0000256" key="4">
    <source>
        <dbReference type="PROSITE-ProRule" id="PRU00325"/>
    </source>
</evidence>
<dbReference type="InterPro" id="IPR004332">
    <property type="entry name" value="Transposase_MuDR"/>
</dbReference>
<organism evidence="6 7">
    <name type="scientific">Arachis hypogaea</name>
    <name type="common">Peanut</name>
    <dbReference type="NCBI Taxonomy" id="3818"/>
    <lineage>
        <taxon>Eukaryota</taxon>
        <taxon>Viridiplantae</taxon>
        <taxon>Streptophyta</taxon>
        <taxon>Embryophyta</taxon>
        <taxon>Tracheophyta</taxon>
        <taxon>Spermatophyta</taxon>
        <taxon>Magnoliopsida</taxon>
        <taxon>eudicotyledons</taxon>
        <taxon>Gunneridae</taxon>
        <taxon>Pentapetalae</taxon>
        <taxon>rosids</taxon>
        <taxon>fabids</taxon>
        <taxon>Fabales</taxon>
        <taxon>Fabaceae</taxon>
        <taxon>Papilionoideae</taxon>
        <taxon>50 kb inversion clade</taxon>
        <taxon>dalbergioids sensu lato</taxon>
        <taxon>Dalbergieae</taxon>
        <taxon>Pterocarpus clade</taxon>
        <taxon>Arachis</taxon>
    </lineage>
</organism>
<dbReference type="EMBL" id="SDMP01000003">
    <property type="protein sequence ID" value="RYR65882.1"/>
    <property type="molecule type" value="Genomic_DNA"/>
</dbReference>
<evidence type="ECO:0000256" key="1">
    <source>
        <dbReference type="ARBA" id="ARBA00022723"/>
    </source>
</evidence>
<keyword evidence="7" id="KW-1185">Reference proteome</keyword>
<sequence length="427" mass="49571">MDDRVRLKVYYDGHILLQTSEGVKFVCDNPLDIVIPFTLSFEELKGIICEKMDFEISRRVSCILYRYPISVFGGFVQFQTKYVTDEASMQEMFSVYLESRSRVTFIEMYIEFEQSAADREIELEEYNSDSEEDFESNYEVVDPGGNEDEADEAMVADVADVANALANQQPFVEPSFMRSLDLDAMHAPEYPQYLNAELPLMPDGEFTVGMEFSSREAVIKAMKDYTIRRGVDYRVHESEPTTFYAKCTQYGAGCDWLIRDTRGQFANTRRVTSSYVSENEVFKVRECPSGVEYTVDLRQLRCDCGEFQVDRLPCRHVFACCANQRLDWQLYVHDVYKMDQIRRVYRVRFRPLGNPSTWPVYHGPRFVGNPFLRRVSKGRPRMTWFLNEMDTRMLRGPRRCKQCGAEGHSRSRCRHRAGPSNPGATTQ</sequence>
<feature type="domain" description="SWIM-type" evidence="5">
    <location>
        <begin position="293"/>
        <end position="325"/>
    </location>
</feature>
<evidence type="ECO:0000256" key="3">
    <source>
        <dbReference type="ARBA" id="ARBA00022833"/>
    </source>
</evidence>
<dbReference type="Pfam" id="PF03108">
    <property type="entry name" value="DBD_Tnp_Mut"/>
    <property type="match status" value="1"/>
</dbReference>
<gene>
    <name evidence="6" type="ORF">Ahy_A03g011809</name>
</gene>
<proteinExistence type="predicted"/>
<dbReference type="AlphaFoldDB" id="A0A445DRS5"/>
<accession>A0A445DRS5</accession>
<evidence type="ECO:0000259" key="5">
    <source>
        <dbReference type="PROSITE" id="PS50966"/>
    </source>
</evidence>
<keyword evidence="1" id="KW-0479">Metal-binding</keyword>
<dbReference type="Proteomes" id="UP000289738">
    <property type="component" value="Chromosome A03"/>
</dbReference>
<protein>
    <recommendedName>
        <fullName evidence="5">SWIM-type domain-containing protein</fullName>
    </recommendedName>
</protein>
<dbReference type="Pfam" id="PF04434">
    <property type="entry name" value="SWIM"/>
    <property type="match status" value="1"/>
</dbReference>
<dbReference type="PROSITE" id="PS50966">
    <property type="entry name" value="ZF_SWIM"/>
    <property type="match status" value="1"/>
</dbReference>
<dbReference type="SMART" id="SM00575">
    <property type="entry name" value="ZnF_PMZ"/>
    <property type="match status" value="1"/>
</dbReference>
<name>A0A445DRS5_ARAHY</name>
<comment type="caution">
    <text evidence="6">The sequence shown here is derived from an EMBL/GenBank/DDBJ whole genome shotgun (WGS) entry which is preliminary data.</text>
</comment>
<dbReference type="InterPro" id="IPR006564">
    <property type="entry name" value="Znf_PMZ"/>
</dbReference>
<keyword evidence="2 4" id="KW-0863">Zinc-finger</keyword>
<keyword evidence="3" id="KW-0862">Zinc</keyword>